<keyword evidence="2" id="KW-1185">Reference proteome</keyword>
<gene>
    <name evidence="1" type="ORF">POLS_LOCUS5131</name>
</gene>
<proteinExistence type="predicted"/>
<dbReference type="AlphaFoldDB" id="A0A9W4HTP1"/>
<protein>
    <submittedName>
        <fullName evidence="1">Uncharacterized protein</fullName>
    </submittedName>
</protein>
<dbReference type="OrthoDB" id="5401170at2759"/>
<evidence type="ECO:0000313" key="1">
    <source>
        <dbReference type="EMBL" id="CAG8117327.1"/>
    </source>
</evidence>
<dbReference type="Proteomes" id="UP001153618">
    <property type="component" value="Unassembled WGS sequence"/>
</dbReference>
<sequence>MAIAKPLADLVGTQLQFQLPRAAREREVKRPPELTWEVVEQLEGDSMPATDDDLREYGQLSLVSGKFLCRQRSGDRMAFLRVDQQIPMIGTESYPAVSRAAQALQGPFETNELRALKQLTEGGCPDVPRLLGYKFEQQDATATVPGGFKTFVLWEKVPGESIEWSQFWSYPYAERQEIREIFKSCFQHIVAFDYLPGFPDTTNLIYDRSTKQMYISGFNNAAQFRDSKVWSDGMYVSMGLVLSPPSSSDIYFPIQATDLRQDETGCRW</sequence>
<reference evidence="1" key="1">
    <citation type="submission" date="2021-07" db="EMBL/GenBank/DDBJ databases">
        <authorList>
            <person name="Branca A.L. A."/>
        </authorList>
    </citation>
    <scope>NUCLEOTIDE SEQUENCE</scope>
</reference>
<accession>A0A9W4HTP1</accession>
<evidence type="ECO:0000313" key="2">
    <source>
        <dbReference type="Proteomes" id="UP001153618"/>
    </source>
</evidence>
<comment type="caution">
    <text evidence="1">The sequence shown here is derived from an EMBL/GenBank/DDBJ whole genome shotgun (WGS) entry which is preliminary data.</text>
</comment>
<dbReference type="EMBL" id="CAJVOS010000027">
    <property type="protein sequence ID" value="CAG8117327.1"/>
    <property type="molecule type" value="Genomic_DNA"/>
</dbReference>
<name>A0A9W4HTP1_PENOL</name>
<organism evidence="1 2">
    <name type="scientific">Penicillium olsonii</name>
    <dbReference type="NCBI Taxonomy" id="99116"/>
    <lineage>
        <taxon>Eukaryota</taxon>
        <taxon>Fungi</taxon>
        <taxon>Dikarya</taxon>
        <taxon>Ascomycota</taxon>
        <taxon>Pezizomycotina</taxon>
        <taxon>Eurotiomycetes</taxon>
        <taxon>Eurotiomycetidae</taxon>
        <taxon>Eurotiales</taxon>
        <taxon>Aspergillaceae</taxon>
        <taxon>Penicillium</taxon>
    </lineage>
</organism>